<accession>A0A2K1WVB0</accession>
<dbReference type="EMBL" id="CM009307">
    <property type="protein sequence ID" value="PNS92457.1"/>
    <property type="molecule type" value="Genomic_DNA"/>
</dbReference>
<keyword evidence="2" id="KW-1185">Reference proteome</keyword>
<dbReference type="AlphaFoldDB" id="A0A2K1WVB0"/>
<organism evidence="1 2">
    <name type="scientific">Populus trichocarpa</name>
    <name type="common">Western balsam poplar</name>
    <name type="synonym">Populus balsamifera subsp. trichocarpa</name>
    <dbReference type="NCBI Taxonomy" id="3694"/>
    <lineage>
        <taxon>Eukaryota</taxon>
        <taxon>Viridiplantae</taxon>
        <taxon>Streptophyta</taxon>
        <taxon>Embryophyta</taxon>
        <taxon>Tracheophyta</taxon>
        <taxon>Spermatophyta</taxon>
        <taxon>Magnoliopsida</taxon>
        <taxon>eudicotyledons</taxon>
        <taxon>Gunneridae</taxon>
        <taxon>Pentapetalae</taxon>
        <taxon>rosids</taxon>
        <taxon>fabids</taxon>
        <taxon>Malpighiales</taxon>
        <taxon>Salicaceae</taxon>
        <taxon>Saliceae</taxon>
        <taxon>Populus</taxon>
    </lineage>
</organism>
<protein>
    <submittedName>
        <fullName evidence="1">Uncharacterized protein</fullName>
    </submittedName>
</protein>
<evidence type="ECO:0000313" key="1">
    <source>
        <dbReference type="EMBL" id="PNS92457.1"/>
    </source>
</evidence>
<gene>
    <name evidence="1" type="ORF">POPTR_018G033900</name>
</gene>
<proteinExistence type="predicted"/>
<evidence type="ECO:0000313" key="2">
    <source>
        <dbReference type="Proteomes" id="UP000006729"/>
    </source>
</evidence>
<reference evidence="1 2" key="1">
    <citation type="journal article" date="2006" name="Science">
        <title>The genome of black cottonwood, Populus trichocarpa (Torr. &amp; Gray).</title>
        <authorList>
            <person name="Tuskan G.A."/>
            <person name="Difazio S."/>
            <person name="Jansson S."/>
            <person name="Bohlmann J."/>
            <person name="Grigoriev I."/>
            <person name="Hellsten U."/>
            <person name="Putnam N."/>
            <person name="Ralph S."/>
            <person name="Rombauts S."/>
            <person name="Salamov A."/>
            <person name="Schein J."/>
            <person name="Sterck L."/>
            <person name="Aerts A."/>
            <person name="Bhalerao R.R."/>
            <person name="Bhalerao R.P."/>
            <person name="Blaudez D."/>
            <person name="Boerjan W."/>
            <person name="Brun A."/>
            <person name="Brunner A."/>
            <person name="Busov V."/>
            <person name="Campbell M."/>
            <person name="Carlson J."/>
            <person name="Chalot M."/>
            <person name="Chapman J."/>
            <person name="Chen G.L."/>
            <person name="Cooper D."/>
            <person name="Coutinho P.M."/>
            <person name="Couturier J."/>
            <person name="Covert S."/>
            <person name="Cronk Q."/>
            <person name="Cunningham R."/>
            <person name="Davis J."/>
            <person name="Degroeve S."/>
            <person name="Dejardin A."/>
            <person name="Depamphilis C."/>
            <person name="Detter J."/>
            <person name="Dirks B."/>
            <person name="Dubchak I."/>
            <person name="Duplessis S."/>
            <person name="Ehlting J."/>
            <person name="Ellis B."/>
            <person name="Gendler K."/>
            <person name="Goodstein D."/>
            <person name="Gribskov M."/>
            <person name="Grimwood J."/>
            <person name="Groover A."/>
            <person name="Gunter L."/>
            <person name="Hamberger B."/>
            <person name="Heinze B."/>
            <person name="Helariutta Y."/>
            <person name="Henrissat B."/>
            <person name="Holligan D."/>
            <person name="Holt R."/>
            <person name="Huang W."/>
            <person name="Islam-Faridi N."/>
            <person name="Jones S."/>
            <person name="Jones-Rhoades M."/>
            <person name="Jorgensen R."/>
            <person name="Joshi C."/>
            <person name="Kangasjarvi J."/>
            <person name="Karlsson J."/>
            <person name="Kelleher C."/>
            <person name="Kirkpatrick R."/>
            <person name="Kirst M."/>
            <person name="Kohler A."/>
            <person name="Kalluri U."/>
            <person name="Larimer F."/>
            <person name="Leebens-Mack J."/>
            <person name="Leple J.C."/>
            <person name="Locascio P."/>
            <person name="Lou Y."/>
            <person name="Lucas S."/>
            <person name="Martin F."/>
            <person name="Montanini B."/>
            <person name="Napoli C."/>
            <person name="Nelson D.R."/>
            <person name="Nelson C."/>
            <person name="Nieminen K."/>
            <person name="Nilsson O."/>
            <person name="Pereda V."/>
            <person name="Peter G."/>
            <person name="Philippe R."/>
            <person name="Pilate G."/>
            <person name="Poliakov A."/>
            <person name="Razumovskaya J."/>
            <person name="Richardson P."/>
            <person name="Rinaldi C."/>
            <person name="Ritland K."/>
            <person name="Rouze P."/>
            <person name="Ryaboy D."/>
            <person name="Schmutz J."/>
            <person name="Schrader J."/>
            <person name="Segerman B."/>
            <person name="Shin H."/>
            <person name="Siddiqui A."/>
            <person name="Sterky F."/>
            <person name="Terry A."/>
            <person name="Tsai C.J."/>
            <person name="Uberbacher E."/>
            <person name="Unneberg P."/>
            <person name="Vahala J."/>
            <person name="Wall K."/>
            <person name="Wessler S."/>
            <person name="Yang G."/>
            <person name="Yin T."/>
            <person name="Douglas C."/>
            <person name="Marra M."/>
            <person name="Sandberg G."/>
            <person name="Van de Peer Y."/>
            <person name="Rokhsar D."/>
        </authorList>
    </citation>
    <scope>NUCLEOTIDE SEQUENCE [LARGE SCALE GENOMIC DNA]</scope>
    <source>
        <strain evidence="2">cv. Nisqually</strain>
    </source>
</reference>
<dbReference type="InParanoid" id="A0A2K1WVB0"/>
<dbReference type="Proteomes" id="UP000006729">
    <property type="component" value="Chromosome 18"/>
</dbReference>
<sequence length="98" mass="11575">MVKYCLYKTQFRLNSGPVRFVGTTGLDLGVFEDVAEGKEIIWMVIGVLERSWGGVLLAFWGWGHLIRGFPCTESHDWRRTRRRSGRYAVVFWWLERHK</sequence>
<name>A0A2K1WVB0_POPTR</name>